<evidence type="ECO:0000313" key="3">
    <source>
        <dbReference type="Proteomes" id="UP000015241"/>
    </source>
</evidence>
<feature type="compositionally biased region" description="Basic and acidic residues" evidence="1">
    <location>
        <begin position="235"/>
        <end position="246"/>
    </location>
</feature>
<dbReference type="Proteomes" id="UP000015241">
    <property type="component" value="Unassembled WGS sequence"/>
</dbReference>
<evidence type="ECO:0000313" key="2">
    <source>
        <dbReference type="EMBL" id="EPS93853.1"/>
    </source>
</evidence>
<feature type="region of interest" description="Disordered" evidence="1">
    <location>
        <begin position="235"/>
        <end position="266"/>
    </location>
</feature>
<accession>S8DRP1</accession>
<name>S8DRP1_FOMSC</name>
<dbReference type="eggNOG" id="KOG1216">
    <property type="taxonomic scope" value="Eukaryota"/>
</dbReference>
<keyword evidence="3" id="KW-1185">Reference proteome</keyword>
<protein>
    <submittedName>
        <fullName evidence="2">Uncharacterized protein</fullName>
    </submittedName>
</protein>
<dbReference type="AlphaFoldDB" id="S8DRP1"/>
<reference evidence="2 3" key="1">
    <citation type="journal article" date="2012" name="Science">
        <title>The Paleozoic origin of enzymatic lignin decomposition reconstructed from 31 fungal genomes.</title>
        <authorList>
            <person name="Floudas D."/>
            <person name="Binder M."/>
            <person name="Riley R."/>
            <person name="Barry K."/>
            <person name="Blanchette R.A."/>
            <person name="Henrissat B."/>
            <person name="Martinez A.T."/>
            <person name="Otillar R."/>
            <person name="Spatafora J.W."/>
            <person name="Yadav J.S."/>
            <person name="Aerts A."/>
            <person name="Benoit I."/>
            <person name="Boyd A."/>
            <person name="Carlson A."/>
            <person name="Copeland A."/>
            <person name="Coutinho P.M."/>
            <person name="de Vries R.P."/>
            <person name="Ferreira P."/>
            <person name="Findley K."/>
            <person name="Foster B."/>
            <person name="Gaskell J."/>
            <person name="Glotzer D."/>
            <person name="Gorecki P."/>
            <person name="Heitman J."/>
            <person name="Hesse C."/>
            <person name="Hori C."/>
            <person name="Igarashi K."/>
            <person name="Jurgens J.A."/>
            <person name="Kallen N."/>
            <person name="Kersten P."/>
            <person name="Kohler A."/>
            <person name="Kuees U."/>
            <person name="Kumar T.K.A."/>
            <person name="Kuo A."/>
            <person name="LaButti K."/>
            <person name="Larrondo L.F."/>
            <person name="Lindquist E."/>
            <person name="Ling A."/>
            <person name="Lombard V."/>
            <person name="Lucas S."/>
            <person name="Lundell T."/>
            <person name="Martin R."/>
            <person name="McLaughlin D.J."/>
            <person name="Morgenstern I."/>
            <person name="Morin E."/>
            <person name="Murat C."/>
            <person name="Nagy L.G."/>
            <person name="Nolan M."/>
            <person name="Ohm R.A."/>
            <person name="Patyshakuliyeva A."/>
            <person name="Rokas A."/>
            <person name="Ruiz-Duenas F.J."/>
            <person name="Sabat G."/>
            <person name="Salamov A."/>
            <person name="Samejima M."/>
            <person name="Schmutz J."/>
            <person name="Slot J.C."/>
            <person name="St John F."/>
            <person name="Stenlid J."/>
            <person name="Sun H."/>
            <person name="Sun S."/>
            <person name="Syed K."/>
            <person name="Tsang A."/>
            <person name="Wiebenga A."/>
            <person name="Young D."/>
            <person name="Pisabarro A."/>
            <person name="Eastwood D.C."/>
            <person name="Martin F."/>
            <person name="Cullen D."/>
            <person name="Grigoriev I.V."/>
            <person name="Hibbett D.S."/>
        </authorList>
    </citation>
    <scope>NUCLEOTIDE SEQUENCE</scope>
    <source>
        <strain evidence="3">FP-58527</strain>
    </source>
</reference>
<organism evidence="2 3">
    <name type="scientific">Fomitopsis schrenkii</name>
    <name type="common">Brown rot fungus</name>
    <dbReference type="NCBI Taxonomy" id="2126942"/>
    <lineage>
        <taxon>Eukaryota</taxon>
        <taxon>Fungi</taxon>
        <taxon>Dikarya</taxon>
        <taxon>Basidiomycota</taxon>
        <taxon>Agaricomycotina</taxon>
        <taxon>Agaricomycetes</taxon>
        <taxon>Polyporales</taxon>
        <taxon>Fomitopsis</taxon>
    </lineage>
</organism>
<feature type="region of interest" description="Disordered" evidence="1">
    <location>
        <begin position="1"/>
        <end position="20"/>
    </location>
</feature>
<dbReference type="InParanoid" id="S8DRP1"/>
<dbReference type="EMBL" id="KE504253">
    <property type="protein sequence ID" value="EPS93853.1"/>
    <property type="molecule type" value="Genomic_DNA"/>
</dbReference>
<feature type="region of interest" description="Disordered" evidence="1">
    <location>
        <begin position="109"/>
        <end position="137"/>
    </location>
</feature>
<gene>
    <name evidence="2" type="ORF">FOMPIDRAFT_1020358</name>
</gene>
<sequence>MAAPSESTVAKPKGRGPTKQDLINENAALKLSQQGLIDENTALNDRLTETERALMHERAEHTAAVILVESKTNEVQFARDAAAREVQNIRTTARFEAEAMVRAELAAAPPLGGAQGGGGPPGPAGEDEIVPKPRGSGGSDYSICKEMGLRENKPLYLAITRAVRELVAASMIDWTKDYQHQSPVTIGKIFRAAAEKHPYLRRFENSWATGDIMKQYLCNRRKDGVRKGYLEPRAQRVQARHHEEAARIAGSSSAPVDEPARAMEEE</sequence>
<proteinExistence type="predicted"/>
<dbReference type="OrthoDB" id="3266957at2759"/>
<dbReference type="HOGENOM" id="CLU_1045972_0_0_1"/>
<evidence type="ECO:0000256" key="1">
    <source>
        <dbReference type="SAM" id="MobiDB-lite"/>
    </source>
</evidence>
<dbReference type="STRING" id="743788.S8DRP1"/>